<feature type="domain" description="Peptide methionine sulphoxide reductase MsrA" evidence="6">
    <location>
        <begin position="34"/>
        <end position="185"/>
    </location>
</feature>
<feature type="signal peptide" evidence="5">
    <location>
        <begin position="1"/>
        <end position="26"/>
    </location>
</feature>
<name>A0A5M6CU55_9BACT</name>
<evidence type="ECO:0000313" key="7">
    <source>
        <dbReference type="EMBL" id="KAA5538506.1"/>
    </source>
</evidence>
<proteinExistence type="inferred from homology"/>
<evidence type="ECO:0000256" key="2">
    <source>
        <dbReference type="ARBA" id="ARBA00047806"/>
    </source>
</evidence>
<dbReference type="InterPro" id="IPR036509">
    <property type="entry name" value="Met_Sox_Rdtase_MsrA_sf"/>
</dbReference>
<dbReference type="PANTHER" id="PTHR43774:SF1">
    <property type="entry name" value="PEPTIDE METHIONINE SULFOXIDE REDUCTASE MSRA 2"/>
    <property type="match status" value="1"/>
</dbReference>
<dbReference type="Pfam" id="PF01625">
    <property type="entry name" value="PMSR"/>
    <property type="match status" value="1"/>
</dbReference>
<feature type="active site" evidence="4">
    <location>
        <position position="40"/>
    </location>
</feature>
<dbReference type="EC" id="1.8.4.11" evidence="4"/>
<dbReference type="InterPro" id="IPR002569">
    <property type="entry name" value="Met_Sox_Rdtase_MsrA_dom"/>
</dbReference>
<dbReference type="HAMAP" id="MF_01401">
    <property type="entry name" value="MsrA"/>
    <property type="match status" value="1"/>
</dbReference>
<comment type="caution">
    <text evidence="7">The sequence shown here is derived from an EMBL/GenBank/DDBJ whole genome shotgun (WGS) entry which is preliminary data.</text>
</comment>
<comment type="function">
    <text evidence="4">Has an important function as a repair enzyme for proteins that have been inactivated by oxidation. Catalyzes the reversible oxidation-reduction of methionine sulfoxide in proteins to methionine.</text>
</comment>
<gene>
    <name evidence="4 7" type="primary">msrA</name>
    <name evidence="7" type="ORF">FYK55_27590</name>
</gene>
<keyword evidence="1 4" id="KW-0560">Oxidoreductase</keyword>
<keyword evidence="5" id="KW-0732">Signal</keyword>
<dbReference type="EMBL" id="VWOX01000032">
    <property type="protein sequence ID" value="KAA5538506.1"/>
    <property type="molecule type" value="Genomic_DNA"/>
</dbReference>
<evidence type="ECO:0000256" key="5">
    <source>
        <dbReference type="SAM" id="SignalP"/>
    </source>
</evidence>
<dbReference type="NCBIfam" id="TIGR00401">
    <property type="entry name" value="msrA"/>
    <property type="match status" value="1"/>
</dbReference>
<comment type="catalytic activity">
    <reaction evidence="3 4">
        <text>[thioredoxin]-disulfide + L-methionine + H2O = L-methionine (S)-S-oxide + [thioredoxin]-dithiol</text>
        <dbReference type="Rhea" id="RHEA:19993"/>
        <dbReference type="Rhea" id="RHEA-COMP:10698"/>
        <dbReference type="Rhea" id="RHEA-COMP:10700"/>
        <dbReference type="ChEBI" id="CHEBI:15377"/>
        <dbReference type="ChEBI" id="CHEBI:29950"/>
        <dbReference type="ChEBI" id="CHEBI:50058"/>
        <dbReference type="ChEBI" id="CHEBI:57844"/>
        <dbReference type="ChEBI" id="CHEBI:58772"/>
        <dbReference type="EC" id="1.8.4.11"/>
    </reaction>
</comment>
<dbReference type="PANTHER" id="PTHR43774">
    <property type="entry name" value="PEPTIDE METHIONINE SULFOXIDE REDUCTASE"/>
    <property type="match status" value="1"/>
</dbReference>
<comment type="similarity">
    <text evidence="4">Belongs to the MsrA Met sulfoxide reductase family.</text>
</comment>
<dbReference type="RefSeq" id="WP_150079850.1">
    <property type="nucleotide sequence ID" value="NZ_VWOX01000032.1"/>
</dbReference>
<reference evidence="7 8" key="1">
    <citation type="submission" date="2019-08" db="EMBL/GenBank/DDBJ databases">
        <authorList>
            <person name="Dhanesh K."/>
            <person name="Kumar G."/>
            <person name="Sasikala C."/>
            <person name="Venkata Ramana C."/>
        </authorList>
    </citation>
    <scope>NUCLEOTIDE SEQUENCE [LARGE SCALE GENOMIC DNA]</scope>
    <source>
        <strain evidence="7 8">JC645</strain>
    </source>
</reference>
<dbReference type="Gene3D" id="3.30.1060.10">
    <property type="entry name" value="Peptide methionine sulphoxide reductase MsrA"/>
    <property type="match status" value="1"/>
</dbReference>
<protein>
    <recommendedName>
        <fullName evidence="4">Peptide methionine sulfoxide reductase MsrA</fullName>
        <shortName evidence="4">Protein-methionine-S-oxide reductase</shortName>
        <ecNumber evidence="4">1.8.4.11</ecNumber>
    </recommendedName>
    <alternativeName>
        <fullName evidence="4">Peptide-methionine (S)-S-oxide reductase</fullName>
        <shortName evidence="4">Peptide Met(O) reductase</shortName>
    </alternativeName>
</protein>
<evidence type="ECO:0000256" key="3">
    <source>
        <dbReference type="ARBA" id="ARBA00048782"/>
    </source>
</evidence>
<evidence type="ECO:0000256" key="1">
    <source>
        <dbReference type="ARBA" id="ARBA00023002"/>
    </source>
</evidence>
<dbReference type="SUPFAM" id="SSF55068">
    <property type="entry name" value="Peptide methionine sulfoxide reductase"/>
    <property type="match status" value="1"/>
</dbReference>
<dbReference type="Proteomes" id="UP000324479">
    <property type="component" value="Unassembled WGS sequence"/>
</dbReference>
<feature type="chain" id="PRO_5024314563" description="Peptide methionine sulfoxide reductase MsrA" evidence="5">
    <location>
        <begin position="27"/>
        <end position="210"/>
    </location>
</feature>
<accession>A0A5M6CU55</accession>
<keyword evidence="8" id="KW-1185">Reference proteome</keyword>
<dbReference type="GO" id="GO:0033744">
    <property type="term" value="F:L-methionine:thioredoxin-disulfide S-oxidoreductase activity"/>
    <property type="evidence" value="ECO:0007669"/>
    <property type="project" value="RHEA"/>
</dbReference>
<evidence type="ECO:0000313" key="8">
    <source>
        <dbReference type="Proteomes" id="UP000324479"/>
    </source>
</evidence>
<sequence length="210" mass="23622">MCTLTRLRLAATVVGTLCALSGNAIAEDSPNEIATFGGGCYWCVEAVFQRIEGVESVAPGFMGGRTSNPTYQQVMTGRTGHVEVVKIEFDPSVVSYETLLQVFFRTHDPTTRNRQGPDVGTRYRSVIFCHTDEQKSTANEYKRLLMRQKTFRSPIVTSIEDAETFYPTDADHSNFFNRNKQSPYCVANIVPKLEKLQKEFGDQLKSEENQ</sequence>
<evidence type="ECO:0000256" key="4">
    <source>
        <dbReference type="HAMAP-Rule" id="MF_01401"/>
    </source>
</evidence>
<organism evidence="7 8">
    <name type="scientific">Roseiconus nitratireducens</name>
    <dbReference type="NCBI Taxonomy" id="2605748"/>
    <lineage>
        <taxon>Bacteria</taxon>
        <taxon>Pseudomonadati</taxon>
        <taxon>Planctomycetota</taxon>
        <taxon>Planctomycetia</taxon>
        <taxon>Pirellulales</taxon>
        <taxon>Pirellulaceae</taxon>
        <taxon>Roseiconus</taxon>
    </lineage>
</organism>
<evidence type="ECO:0000259" key="6">
    <source>
        <dbReference type="Pfam" id="PF01625"/>
    </source>
</evidence>
<comment type="catalytic activity">
    <reaction evidence="2 4">
        <text>L-methionyl-[protein] + [thioredoxin]-disulfide + H2O = L-methionyl-(S)-S-oxide-[protein] + [thioredoxin]-dithiol</text>
        <dbReference type="Rhea" id="RHEA:14217"/>
        <dbReference type="Rhea" id="RHEA-COMP:10698"/>
        <dbReference type="Rhea" id="RHEA-COMP:10700"/>
        <dbReference type="Rhea" id="RHEA-COMP:12313"/>
        <dbReference type="Rhea" id="RHEA-COMP:12315"/>
        <dbReference type="ChEBI" id="CHEBI:15377"/>
        <dbReference type="ChEBI" id="CHEBI:16044"/>
        <dbReference type="ChEBI" id="CHEBI:29950"/>
        <dbReference type="ChEBI" id="CHEBI:44120"/>
        <dbReference type="ChEBI" id="CHEBI:50058"/>
        <dbReference type="EC" id="1.8.4.11"/>
    </reaction>
</comment>
<dbReference type="AlphaFoldDB" id="A0A5M6CU55"/>
<dbReference type="GO" id="GO:0008113">
    <property type="term" value="F:peptide-methionine (S)-S-oxide reductase activity"/>
    <property type="evidence" value="ECO:0007669"/>
    <property type="project" value="UniProtKB-UniRule"/>
</dbReference>